<feature type="domain" description="Secretion system C-terminal sorting" evidence="1">
    <location>
        <begin position="150"/>
        <end position="225"/>
    </location>
</feature>
<sequence>IRSLEGGSITISSQNRSGFVRRSTVCPDANTLRVNGMELYFGENISGIDPVLYSLPPKPPPGATDIRFSDDTKFCMLNDCLIEVTGDGKPLKFDCNIKDGEEWQLVDESGKEYNCSDVQEKELHIESGYIALKKITTLTMPQSFSLSPAYPNPFNPSTRIRFTVLEMTEVDLSVYDLKGKLMDKLVNKTFEPGTYVQSWDAQFFSSGVYFLVMETGTFSFRQKLILMK</sequence>
<accession>A0A382KQA6</accession>
<name>A0A382KQA6_9ZZZZ</name>
<dbReference type="InterPro" id="IPR026444">
    <property type="entry name" value="Secre_tail"/>
</dbReference>
<dbReference type="AlphaFoldDB" id="A0A382KQA6"/>
<protein>
    <recommendedName>
        <fullName evidence="1">Secretion system C-terminal sorting domain-containing protein</fullName>
    </recommendedName>
</protein>
<dbReference type="Pfam" id="PF18962">
    <property type="entry name" value="Por_Secre_tail"/>
    <property type="match status" value="1"/>
</dbReference>
<proteinExistence type="predicted"/>
<feature type="non-terminal residue" evidence="2">
    <location>
        <position position="1"/>
    </location>
</feature>
<evidence type="ECO:0000259" key="1">
    <source>
        <dbReference type="Pfam" id="PF18962"/>
    </source>
</evidence>
<gene>
    <name evidence="2" type="ORF">METZ01_LOCUS278507</name>
</gene>
<dbReference type="EMBL" id="UINC01081619">
    <property type="protein sequence ID" value="SVC25653.1"/>
    <property type="molecule type" value="Genomic_DNA"/>
</dbReference>
<reference evidence="2" key="1">
    <citation type="submission" date="2018-05" db="EMBL/GenBank/DDBJ databases">
        <authorList>
            <person name="Lanie J.A."/>
            <person name="Ng W.-L."/>
            <person name="Kazmierczak K.M."/>
            <person name="Andrzejewski T.M."/>
            <person name="Davidsen T.M."/>
            <person name="Wayne K.J."/>
            <person name="Tettelin H."/>
            <person name="Glass J.I."/>
            <person name="Rusch D."/>
            <person name="Podicherti R."/>
            <person name="Tsui H.-C.T."/>
            <person name="Winkler M.E."/>
        </authorList>
    </citation>
    <scope>NUCLEOTIDE SEQUENCE</scope>
</reference>
<evidence type="ECO:0000313" key="2">
    <source>
        <dbReference type="EMBL" id="SVC25653.1"/>
    </source>
</evidence>
<dbReference type="NCBIfam" id="TIGR04183">
    <property type="entry name" value="Por_Secre_tail"/>
    <property type="match status" value="1"/>
</dbReference>
<dbReference type="Gene3D" id="2.60.40.4070">
    <property type="match status" value="1"/>
</dbReference>
<organism evidence="2">
    <name type="scientific">marine metagenome</name>
    <dbReference type="NCBI Taxonomy" id="408172"/>
    <lineage>
        <taxon>unclassified sequences</taxon>
        <taxon>metagenomes</taxon>
        <taxon>ecological metagenomes</taxon>
    </lineage>
</organism>